<dbReference type="GO" id="GO:0042545">
    <property type="term" value="P:cell wall modification"/>
    <property type="evidence" value="ECO:0007669"/>
    <property type="project" value="UniProtKB-UniRule"/>
</dbReference>
<evidence type="ECO:0000256" key="4">
    <source>
        <dbReference type="PROSITE-ProRule" id="PRU10040"/>
    </source>
</evidence>
<evidence type="ECO:0000313" key="7">
    <source>
        <dbReference type="EMBL" id="MDG0792160.1"/>
    </source>
</evidence>
<protein>
    <recommendedName>
        <fullName evidence="5">Pectinesterase</fullName>
        <ecNumber evidence="5">3.1.1.11</ecNumber>
    </recommendedName>
</protein>
<gene>
    <name evidence="7" type="ORF">OMP38_15775</name>
</gene>
<dbReference type="InterPro" id="IPR033131">
    <property type="entry name" value="Pectinesterase_Asp_AS"/>
</dbReference>
<sequence length="375" mass="41719">MRRLTVSAHGGGDFRRIQDALNSIPDDCAERTVIAVMNGTYREKLRIDKPFVSLIGQDASRTIVTYDDFALKTFADGELYHAFHSYTLLVAADDFTAERLTFENKAGAGEDVGQALAAYVDADRVCFRACRFIGLQDTLFTGPLPPAPRDRPAFGGPRDLFPRRPVRQYYERCTIEGDVDFIFGSATAVFSDCDIVSRRPGWITAASTPKGARYGYVFAGCRLIGDAPEKSVYLGRPWRNDAKVVFLDCWLGGHIAPEGWSIWNEAESLRDVEFAEFGSCGPGADGGSRVGWSKRLTREEAAAYSVQRVLAGNDGWDPEQPYDGWRPSDRGASRPISIFFGGRLYFVRIWRGPVPEARLGTGAPSFIRRPRRCRQ</sequence>
<dbReference type="PROSITE" id="PS00503">
    <property type="entry name" value="PECTINESTERASE_2"/>
    <property type="match status" value="1"/>
</dbReference>
<feature type="domain" description="Pectinesterase catalytic" evidence="6">
    <location>
        <begin position="165"/>
        <end position="313"/>
    </location>
</feature>
<keyword evidence="3 5" id="KW-0063">Aspartyl esterase</keyword>
<dbReference type="SUPFAM" id="SSF51126">
    <property type="entry name" value="Pectin lyase-like"/>
    <property type="match status" value="1"/>
</dbReference>
<dbReference type="GO" id="GO:0045490">
    <property type="term" value="P:pectin catabolic process"/>
    <property type="evidence" value="ECO:0007669"/>
    <property type="project" value="UniProtKB-UniRule"/>
</dbReference>
<feature type="active site" evidence="4">
    <location>
        <position position="180"/>
    </location>
</feature>
<dbReference type="InterPro" id="IPR011050">
    <property type="entry name" value="Pectin_lyase_fold/virulence"/>
</dbReference>
<dbReference type="GO" id="GO:0030599">
    <property type="term" value="F:pectinesterase activity"/>
    <property type="evidence" value="ECO:0007669"/>
    <property type="project" value="UniProtKB-UniRule"/>
</dbReference>
<dbReference type="RefSeq" id="WP_277565980.1">
    <property type="nucleotide sequence ID" value="NZ_JAPDHZ010000003.1"/>
</dbReference>
<dbReference type="EMBL" id="JAPDHZ010000003">
    <property type="protein sequence ID" value="MDG0792160.1"/>
    <property type="molecule type" value="Genomic_DNA"/>
</dbReference>
<dbReference type="Gene3D" id="2.160.20.10">
    <property type="entry name" value="Single-stranded right-handed beta-helix, Pectin lyase-like"/>
    <property type="match status" value="1"/>
</dbReference>
<dbReference type="EC" id="3.1.1.11" evidence="5"/>
<evidence type="ECO:0000313" key="8">
    <source>
        <dbReference type="Proteomes" id="UP001153387"/>
    </source>
</evidence>
<dbReference type="InterPro" id="IPR012334">
    <property type="entry name" value="Pectin_lyas_fold"/>
</dbReference>
<dbReference type="GO" id="GO:0009279">
    <property type="term" value="C:cell outer membrane"/>
    <property type="evidence" value="ECO:0007669"/>
    <property type="project" value="TreeGrafter"/>
</dbReference>
<evidence type="ECO:0000256" key="2">
    <source>
        <dbReference type="ARBA" id="ARBA00022801"/>
    </source>
</evidence>
<organism evidence="7 8">
    <name type="scientific">Cohnella ginsengisoli</name>
    <dbReference type="NCBI Taxonomy" id="425004"/>
    <lineage>
        <taxon>Bacteria</taxon>
        <taxon>Bacillati</taxon>
        <taxon>Bacillota</taxon>
        <taxon>Bacilli</taxon>
        <taxon>Bacillales</taxon>
        <taxon>Paenibacillaceae</taxon>
        <taxon>Cohnella</taxon>
    </lineage>
</organism>
<dbReference type="Pfam" id="PF01095">
    <property type="entry name" value="Pectinesterase"/>
    <property type="match status" value="2"/>
</dbReference>
<feature type="domain" description="Pectinesterase catalytic" evidence="6">
    <location>
        <begin position="4"/>
        <end position="141"/>
    </location>
</feature>
<evidence type="ECO:0000256" key="5">
    <source>
        <dbReference type="RuleBase" id="RU000589"/>
    </source>
</evidence>
<evidence type="ECO:0000256" key="3">
    <source>
        <dbReference type="ARBA" id="ARBA00023085"/>
    </source>
</evidence>
<dbReference type="PANTHER" id="PTHR31321">
    <property type="entry name" value="ACYL-COA THIOESTER HYDROLASE YBHC-RELATED"/>
    <property type="match status" value="1"/>
</dbReference>
<comment type="pathway">
    <text evidence="5">Glycan metabolism; pectin degradation; 2-dehydro-3-deoxy-D-gluconate from pectin: step 1/5.</text>
</comment>
<reference evidence="7 8" key="1">
    <citation type="submission" date="2022-10" db="EMBL/GenBank/DDBJ databases">
        <title>Comparative genomic analysis of Cohnella hashimotonis sp. nov., isolated from the International Space Station.</title>
        <authorList>
            <person name="Simpson A."/>
            <person name="Venkateswaran K."/>
        </authorList>
    </citation>
    <scope>NUCLEOTIDE SEQUENCE [LARGE SCALE GENOMIC DNA]</scope>
    <source>
        <strain evidence="7 8">DSM 18997</strain>
    </source>
</reference>
<comment type="catalytic activity">
    <reaction evidence="5">
        <text>[(1-&gt;4)-alpha-D-galacturonosyl methyl ester](n) + n H2O = [(1-&gt;4)-alpha-D-galacturonosyl](n) + n methanol + n H(+)</text>
        <dbReference type="Rhea" id="RHEA:22380"/>
        <dbReference type="Rhea" id="RHEA-COMP:14570"/>
        <dbReference type="Rhea" id="RHEA-COMP:14573"/>
        <dbReference type="ChEBI" id="CHEBI:15377"/>
        <dbReference type="ChEBI" id="CHEBI:15378"/>
        <dbReference type="ChEBI" id="CHEBI:17790"/>
        <dbReference type="ChEBI" id="CHEBI:140522"/>
        <dbReference type="ChEBI" id="CHEBI:140523"/>
        <dbReference type="EC" id="3.1.1.11"/>
    </reaction>
</comment>
<evidence type="ECO:0000259" key="6">
    <source>
        <dbReference type="Pfam" id="PF01095"/>
    </source>
</evidence>
<accession>A0A9X4KHN0</accession>
<dbReference type="AlphaFoldDB" id="A0A9X4KHN0"/>
<evidence type="ECO:0000256" key="1">
    <source>
        <dbReference type="ARBA" id="ARBA00008891"/>
    </source>
</evidence>
<dbReference type="InterPro" id="IPR000070">
    <property type="entry name" value="Pectinesterase_cat"/>
</dbReference>
<comment type="caution">
    <text evidence="7">The sequence shown here is derived from an EMBL/GenBank/DDBJ whole genome shotgun (WGS) entry which is preliminary data.</text>
</comment>
<dbReference type="Proteomes" id="UP001153387">
    <property type="component" value="Unassembled WGS sequence"/>
</dbReference>
<proteinExistence type="inferred from homology"/>
<dbReference type="PANTHER" id="PTHR31321:SF57">
    <property type="entry name" value="PECTINESTERASE 53-RELATED"/>
    <property type="match status" value="1"/>
</dbReference>
<name>A0A9X4KHN0_9BACL</name>
<keyword evidence="8" id="KW-1185">Reference proteome</keyword>
<keyword evidence="2 5" id="KW-0378">Hydrolase</keyword>
<comment type="similarity">
    <text evidence="1">Belongs to the pectinesterase family.</text>
</comment>